<dbReference type="InterPro" id="IPR000477">
    <property type="entry name" value="RT_dom"/>
</dbReference>
<dbReference type="Proteomes" id="UP000325315">
    <property type="component" value="Unassembled WGS sequence"/>
</dbReference>
<evidence type="ECO:0000313" key="2">
    <source>
        <dbReference type="EMBL" id="KAA3461894.1"/>
    </source>
</evidence>
<gene>
    <name evidence="2" type="ORF">EPI10_028430</name>
</gene>
<dbReference type="PANTHER" id="PTHR46890">
    <property type="entry name" value="NON-LTR RETROLELEMENT REVERSE TRANSCRIPTASE-LIKE PROTEIN-RELATED"/>
    <property type="match status" value="1"/>
</dbReference>
<dbReference type="InterPro" id="IPR052343">
    <property type="entry name" value="Retrotransposon-Effector_Assoc"/>
</dbReference>
<dbReference type="GO" id="GO:0003964">
    <property type="term" value="F:RNA-directed DNA polymerase activity"/>
    <property type="evidence" value="ECO:0007669"/>
    <property type="project" value="UniProtKB-KW"/>
</dbReference>
<dbReference type="EMBL" id="SMMG02000009">
    <property type="protein sequence ID" value="KAA3461894.1"/>
    <property type="molecule type" value="Genomic_DNA"/>
</dbReference>
<organism evidence="2 3">
    <name type="scientific">Gossypium australe</name>
    <dbReference type="NCBI Taxonomy" id="47621"/>
    <lineage>
        <taxon>Eukaryota</taxon>
        <taxon>Viridiplantae</taxon>
        <taxon>Streptophyta</taxon>
        <taxon>Embryophyta</taxon>
        <taxon>Tracheophyta</taxon>
        <taxon>Spermatophyta</taxon>
        <taxon>Magnoliopsida</taxon>
        <taxon>eudicotyledons</taxon>
        <taxon>Gunneridae</taxon>
        <taxon>Pentapetalae</taxon>
        <taxon>rosids</taxon>
        <taxon>malvids</taxon>
        <taxon>Malvales</taxon>
        <taxon>Malvaceae</taxon>
        <taxon>Malvoideae</taxon>
        <taxon>Gossypium</taxon>
    </lineage>
</organism>
<accession>A0A5B6UYG5</accession>
<dbReference type="AlphaFoldDB" id="A0A5B6UYG5"/>
<proteinExistence type="predicted"/>
<reference evidence="3" key="1">
    <citation type="journal article" date="2019" name="Plant Biotechnol. J.">
        <title>Genome sequencing of the Australian wild diploid species Gossypium australe highlights disease resistance and delayed gland morphogenesis.</title>
        <authorList>
            <person name="Cai Y."/>
            <person name="Cai X."/>
            <person name="Wang Q."/>
            <person name="Wang P."/>
            <person name="Zhang Y."/>
            <person name="Cai C."/>
            <person name="Xu Y."/>
            <person name="Wang K."/>
            <person name="Zhou Z."/>
            <person name="Wang C."/>
            <person name="Geng S."/>
            <person name="Li B."/>
            <person name="Dong Q."/>
            <person name="Hou Y."/>
            <person name="Wang H."/>
            <person name="Ai P."/>
            <person name="Liu Z."/>
            <person name="Yi F."/>
            <person name="Sun M."/>
            <person name="An G."/>
            <person name="Cheng J."/>
            <person name="Zhang Y."/>
            <person name="Shi Q."/>
            <person name="Xie Y."/>
            <person name="Shi X."/>
            <person name="Chang Y."/>
            <person name="Huang F."/>
            <person name="Chen Y."/>
            <person name="Hong S."/>
            <person name="Mi L."/>
            <person name="Sun Q."/>
            <person name="Zhang L."/>
            <person name="Zhou B."/>
            <person name="Peng R."/>
            <person name="Zhang X."/>
            <person name="Liu F."/>
        </authorList>
    </citation>
    <scope>NUCLEOTIDE SEQUENCE [LARGE SCALE GENOMIC DNA]</scope>
    <source>
        <strain evidence="3">cv. PA1801</strain>
    </source>
</reference>
<keyword evidence="3" id="KW-1185">Reference proteome</keyword>
<sequence>MDFINVTNIVLLPKTVQPLNMANFRPISLCTILYKISSKNVANRSQQAQSSFVPGCLISNNVLLAYEILHSLKQKRTKEKCLMALKLDMSKAYDRVE</sequence>
<keyword evidence="2" id="KW-0808">Transferase</keyword>
<feature type="domain" description="Reverse transcriptase" evidence="1">
    <location>
        <begin position="21"/>
        <end position="97"/>
    </location>
</feature>
<evidence type="ECO:0000313" key="3">
    <source>
        <dbReference type="Proteomes" id="UP000325315"/>
    </source>
</evidence>
<dbReference type="PANTHER" id="PTHR46890:SF48">
    <property type="entry name" value="RNA-DIRECTED DNA POLYMERASE"/>
    <property type="match status" value="1"/>
</dbReference>
<evidence type="ECO:0000259" key="1">
    <source>
        <dbReference type="Pfam" id="PF00078"/>
    </source>
</evidence>
<protein>
    <submittedName>
        <fullName evidence="2">Reverse transcriptase</fullName>
    </submittedName>
</protein>
<keyword evidence="2" id="KW-0548">Nucleotidyltransferase</keyword>
<keyword evidence="2" id="KW-0695">RNA-directed DNA polymerase</keyword>
<name>A0A5B6UYG5_9ROSI</name>
<dbReference type="OrthoDB" id="1937198at2759"/>
<comment type="caution">
    <text evidence="2">The sequence shown here is derived from an EMBL/GenBank/DDBJ whole genome shotgun (WGS) entry which is preliminary data.</text>
</comment>
<dbReference type="Pfam" id="PF00078">
    <property type="entry name" value="RVT_1"/>
    <property type="match status" value="1"/>
</dbReference>